<dbReference type="GO" id="GO:0006094">
    <property type="term" value="P:gluconeogenesis"/>
    <property type="evidence" value="ECO:0007669"/>
    <property type="project" value="TreeGrafter"/>
</dbReference>
<name>D8LM14_ECTSI</name>
<dbReference type="SUPFAM" id="SSF89000">
    <property type="entry name" value="post-HMGL domain-like"/>
    <property type="match status" value="1"/>
</dbReference>
<dbReference type="Pfam" id="PF00682">
    <property type="entry name" value="HMGL-like"/>
    <property type="match status" value="1"/>
</dbReference>
<evidence type="ECO:0000256" key="8">
    <source>
        <dbReference type="ARBA" id="ARBA00023267"/>
    </source>
</evidence>
<dbReference type="Gene3D" id="2.40.50.100">
    <property type="match status" value="1"/>
</dbReference>
<evidence type="ECO:0000256" key="6">
    <source>
        <dbReference type="ARBA" id="ARBA00023098"/>
    </source>
</evidence>
<dbReference type="OMA" id="CICFTGD"/>
<feature type="domain" description="CoA carboxyltransferase N-terminal" evidence="12">
    <location>
        <begin position="101"/>
        <end position="270"/>
    </location>
</feature>
<dbReference type="GO" id="GO:0003989">
    <property type="term" value="F:acetyl-CoA carboxylase activity"/>
    <property type="evidence" value="ECO:0007669"/>
    <property type="project" value="InterPro"/>
</dbReference>
<evidence type="ECO:0000256" key="9">
    <source>
        <dbReference type="ARBA" id="ARBA00049152"/>
    </source>
</evidence>
<dbReference type="EC" id="2.1.3.15" evidence="1"/>
<dbReference type="Proteomes" id="UP000002630">
    <property type="component" value="Linkage Group LG17"/>
</dbReference>
<keyword evidence="4" id="KW-0276">Fatty acid metabolism</keyword>
<dbReference type="eggNOG" id="KOG0540">
    <property type="taxonomic scope" value="Eukaryota"/>
</dbReference>
<feature type="domain" description="CoA carboxyltransferase C-terminal" evidence="13">
    <location>
        <begin position="254"/>
        <end position="546"/>
    </location>
</feature>
<dbReference type="PANTHER" id="PTHR43778">
    <property type="entry name" value="PYRUVATE CARBOXYLASE"/>
    <property type="match status" value="1"/>
</dbReference>
<dbReference type="InterPro" id="IPR000891">
    <property type="entry name" value="PYR_CT"/>
</dbReference>
<dbReference type="InterPro" id="IPR011763">
    <property type="entry name" value="COA_CT_C"/>
</dbReference>
<dbReference type="PROSITE" id="PS50980">
    <property type="entry name" value="COA_CT_NTER"/>
    <property type="match status" value="1"/>
</dbReference>
<dbReference type="PROSITE" id="PS00188">
    <property type="entry name" value="BIOTIN"/>
    <property type="match status" value="1"/>
</dbReference>
<dbReference type="EMBL" id="FN648575">
    <property type="protein sequence ID" value="CBN77228.1"/>
    <property type="molecule type" value="Genomic_DNA"/>
</dbReference>
<evidence type="ECO:0000256" key="10">
    <source>
        <dbReference type="SAM" id="MobiDB-lite"/>
    </source>
</evidence>
<dbReference type="OrthoDB" id="196847at2759"/>
<evidence type="ECO:0000256" key="4">
    <source>
        <dbReference type="ARBA" id="ARBA00022832"/>
    </source>
</evidence>
<keyword evidence="6" id="KW-0443">Lipid metabolism</keyword>
<dbReference type="InterPro" id="IPR011762">
    <property type="entry name" value="COA_CT_N"/>
</dbReference>
<dbReference type="PRINTS" id="PR01069">
    <property type="entry name" value="ACCCTRFRASEA"/>
</dbReference>
<proteinExistence type="predicted"/>
<keyword evidence="3" id="KW-0547">Nucleotide-binding</keyword>
<comment type="catalytic activity">
    <reaction evidence="9">
        <text>N(6)-carboxybiotinyl-L-lysyl-[protein] + acetyl-CoA = N(6)-biotinyl-L-lysyl-[protein] + malonyl-CoA</text>
        <dbReference type="Rhea" id="RHEA:54728"/>
        <dbReference type="Rhea" id="RHEA-COMP:10505"/>
        <dbReference type="Rhea" id="RHEA-COMP:10506"/>
        <dbReference type="ChEBI" id="CHEBI:57288"/>
        <dbReference type="ChEBI" id="CHEBI:57384"/>
        <dbReference type="ChEBI" id="CHEBI:83144"/>
        <dbReference type="ChEBI" id="CHEBI:83145"/>
        <dbReference type="EC" id="2.1.3.15"/>
    </reaction>
</comment>
<evidence type="ECO:0000259" key="14">
    <source>
        <dbReference type="PROSITE" id="PS50991"/>
    </source>
</evidence>
<evidence type="ECO:0000313" key="16">
    <source>
        <dbReference type="Proteomes" id="UP000002630"/>
    </source>
</evidence>
<keyword evidence="2" id="KW-0444">Lipid biosynthesis</keyword>
<feature type="domain" description="Lipoyl-binding" evidence="11">
    <location>
        <begin position="1159"/>
        <end position="1234"/>
    </location>
</feature>
<dbReference type="CDD" id="cd06850">
    <property type="entry name" value="biotinyl_domain"/>
    <property type="match status" value="1"/>
</dbReference>
<evidence type="ECO:0000259" key="13">
    <source>
        <dbReference type="PROSITE" id="PS50989"/>
    </source>
</evidence>
<dbReference type="InterPro" id="IPR000089">
    <property type="entry name" value="Biotin_lipoyl"/>
</dbReference>
<dbReference type="InParanoid" id="D8LM14"/>
<sequence length="1235" mass="131600">MMSSPGRSSRLPGLPVSEISLFRRTSPAAAPLLITHRSHLLSSRALSLSPHHAAAEQAHRIDHDDLDAPVRRGCLSRCAGLQLRGAFLCRPAHGRDRQDEGGSLGQAEGEKITRAFEYGLEHRLPVVVQCRSGGARMQEGTMSLMQMAKVSVAVDALRREGVPFVSVLSDPTYGGVSASYAMQADVRVAVGSARIGFAGPAVILNTMFEMDQSKFDVACPENFQSSEYVKAHGQLDLIVEPGEGQDAQEAVEERLQSIVSLLFGSGSEGGKGDPPAPAVPPTKEDMEAALDYTLARKIDRYQAQDVMSEVLEDFIELCGDGKVSDDFCLKGGLARIGGTPVVVMGTVKGHTPGDMQAANYGMPSPAGYRTALRLFQLAERFGLPVVTLVDTCGAWPSFEAERDGQSEAIATNLTAMAGLKVPIVTLIMGEGGSGGALGVGMGNRVGMLSRAYFGVISPEGAASILGRYKDDAHKAEQFPKDCQELATAQQIYANQLKEIGVVDEVIWEPAQGETHEHFPIMAGFDSLAPEERSSAVSAAAAASKPRSRPARPSTKPSKLATFLAEQAIHGERSAHKGRAPQGMTTTPPAIPDVKPTEAAGETAKSVLDAKGPEAMAAWVRQKRGVMVTDTTMRDAHQSLLATRVRTVDLVEGAKLASQLLGNAFSLEMWGGATFDVTYRFLNEDPWERLRQIRAAAPNICLQFVRLAAKNGIDVFRVFDCFNDVEQMRVCIEAVRKAGKVAEVCVCYTSDLQTSSIFTVDYYKGVAKSAAEAGAHMIGIKDMAGLLKPRSAPLLVEAIRSVTDLPIHFHTHATSSCSLATALEMARAGCDVIDFATASMADCTSQPSLNGFLASTEGSEMAPEGTGYLGLEPYDVYWSRVRDMYSPFENGMKSGTARVFDHQIPGGQYSNLMVQCKSMGIWDKWEGVLDMYRDVNNLFGDIVKVTPSSKCVGDLALYLVTRGLKASDVTDPAKKGQVDFPDSVVGLLEGRLGFPHKGFPDEVSKAVLGDKKPLTTRPSAALPPADFAAVKAKLREGKCGQVLGEVTDELVVSSLLYPKVFDDYVNEMDKSSTLLTSLPTPVFWYGLVVGQEFSICPANPADLLKDGDDGDGATEVKIRLERVGPAKKGGMRTVSFTVGGAVQNVEIKDSVSGNDFDGPMAGAGNALEVGSPMPGVVEKVLVEVGSSVSEGEVVAVVSAMKMEVQVKATTAGTVASLAVEEGGKVIEGALIATLKE</sequence>
<dbReference type="SUPFAM" id="SSF52096">
    <property type="entry name" value="ClpP/crotonase"/>
    <property type="match status" value="2"/>
</dbReference>
<feature type="region of interest" description="Disordered" evidence="10">
    <location>
        <begin position="535"/>
        <end position="557"/>
    </location>
</feature>
<dbReference type="STRING" id="2880.D8LM14"/>
<dbReference type="AlphaFoldDB" id="D8LM14"/>
<dbReference type="SUPFAM" id="SSF51569">
    <property type="entry name" value="Aldolase"/>
    <property type="match status" value="1"/>
</dbReference>
<dbReference type="SUPFAM" id="SSF51230">
    <property type="entry name" value="Single hybrid motif"/>
    <property type="match status" value="1"/>
</dbReference>
<dbReference type="InterPro" id="IPR055268">
    <property type="entry name" value="PCB-like"/>
</dbReference>
<dbReference type="GO" id="GO:0006633">
    <property type="term" value="P:fatty acid biosynthetic process"/>
    <property type="evidence" value="ECO:0007669"/>
    <property type="project" value="UniProtKB-KW"/>
</dbReference>
<dbReference type="EMBL" id="FN649742">
    <property type="protein sequence ID" value="CBN77228.1"/>
    <property type="molecule type" value="Genomic_DNA"/>
</dbReference>
<evidence type="ECO:0000259" key="11">
    <source>
        <dbReference type="PROSITE" id="PS50968"/>
    </source>
</evidence>
<evidence type="ECO:0000256" key="7">
    <source>
        <dbReference type="ARBA" id="ARBA00023160"/>
    </source>
</evidence>
<dbReference type="InterPro" id="IPR001882">
    <property type="entry name" value="Biotin_BS"/>
</dbReference>
<dbReference type="Pfam" id="PF00364">
    <property type="entry name" value="Biotin_lipoyl"/>
    <property type="match status" value="1"/>
</dbReference>
<evidence type="ECO:0000259" key="12">
    <source>
        <dbReference type="PROSITE" id="PS50980"/>
    </source>
</evidence>
<dbReference type="InterPro" id="IPR001095">
    <property type="entry name" value="Acetyl_CoA_COase_a_su"/>
</dbReference>
<evidence type="ECO:0000256" key="5">
    <source>
        <dbReference type="ARBA" id="ARBA00022840"/>
    </source>
</evidence>
<dbReference type="GO" id="GO:2001295">
    <property type="term" value="P:malonyl-CoA biosynthetic process"/>
    <property type="evidence" value="ECO:0007669"/>
    <property type="project" value="UniProtKB-UniPathway"/>
</dbReference>
<dbReference type="Gene3D" id="3.20.20.70">
    <property type="entry name" value="Aldolase class I"/>
    <property type="match status" value="1"/>
</dbReference>
<dbReference type="InterPro" id="IPR029045">
    <property type="entry name" value="ClpP/crotonase-like_dom_sf"/>
</dbReference>
<gene>
    <name evidence="15" type="ORF">Esi_0038_0129</name>
</gene>
<dbReference type="Pfam" id="PF02436">
    <property type="entry name" value="PYC_OADA"/>
    <property type="match status" value="1"/>
</dbReference>
<feature type="region of interest" description="Disordered" evidence="10">
    <location>
        <begin position="573"/>
        <end position="595"/>
    </location>
</feature>
<dbReference type="InterPro" id="IPR011053">
    <property type="entry name" value="Single_hybrid_motif"/>
</dbReference>
<dbReference type="PANTHER" id="PTHR43778:SF2">
    <property type="entry name" value="PYRUVATE CARBOXYLASE, MITOCHONDRIAL"/>
    <property type="match status" value="1"/>
</dbReference>
<evidence type="ECO:0000256" key="3">
    <source>
        <dbReference type="ARBA" id="ARBA00022741"/>
    </source>
</evidence>
<dbReference type="InterPro" id="IPR013785">
    <property type="entry name" value="Aldolase_TIM"/>
</dbReference>
<dbReference type="Pfam" id="PF03255">
    <property type="entry name" value="ACCA"/>
    <property type="match status" value="1"/>
</dbReference>
<dbReference type="PROSITE" id="PS50968">
    <property type="entry name" value="BIOTINYL_LIPOYL"/>
    <property type="match status" value="1"/>
</dbReference>
<reference evidence="15 16" key="1">
    <citation type="journal article" date="2010" name="Nature">
        <title>The Ectocarpus genome and the independent evolution of multicellularity in brown algae.</title>
        <authorList>
            <person name="Cock J.M."/>
            <person name="Sterck L."/>
            <person name="Rouze P."/>
            <person name="Scornet D."/>
            <person name="Allen A.E."/>
            <person name="Amoutzias G."/>
            <person name="Anthouard V."/>
            <person name="Artiguenave F."/>
            <person name="Aury J.M."/>
            <person name="Badger J.H."/>
            <person name="Beszteri B."/>
            <person name="Billiau K."/>
            <person name="Bonnet E."/>
            <person name="Bothwell J.H."/>
            <person name="Bowler C."/>
            <person name="Boyen C."/>
            <person name="Brownlee C."/>
            <person name="Carrano C.J."/>
            <person name="Charrier B."/>
            <person name="Cho G.Y."/>
            <person name="Coelho S.M."/>
            <person name="Collen J."/>
            <person name="Corre E."/>
            <person name="Da Silva C."/>
            <person name="Delage L."/>
            <person name="Delaroque N."/>
            <person name="Dittami S.M."/>
            <person name="Doulbeau S."/>
            <person name="Elias M."/>
            <person name="Farnham G."/>
            <person name="Gachon C.M."/>
            <person name="Gschloessl B."/>
            <person name="Heesch S."/>
            <person name="Jabbari K."/>
            <person name="Jubin C."/>
            <person name="Kawai H."/>
            <person name="Kimura K."/>
            <person name="Kloareg B."/>
            <person name="Kupper F.C."/>
            <person name="Lang D."/>
            <person name="Le Bail A."/>
            <person name="Leblanc C."/>
            <person name="Lerouge P."/>
            <person name="Lohr M."/>
            <person name="Lopez P.J."/>
            <person name="Martens C."/>
            <person name="Maumus F."/>
            <person name="Michel G."/>
            <person name="Miranda-Saavedra D."/>
            <person name="Morales J."/>
            <person name="Moreau H."/>
            <person name="Motomura T."/>
            <person name="Nagasato C."/>
            <person name="Napoli C.A."/>
            <person name="Nelson D.R."/>
            <person name="Nyvall-Collen P."/>
            <person name="Peters A.F."/>
            <person name="Pommier C."/>
            <person name="Potin P."/>
            <person name="Poulain J."/>
            <person name="Quesneville H."/>
            <person name="Read B."/>
            <person name="Rensing S.A."/>
            <person name="Ritter A."/>
            <person name="Rousvoal S."/>
            <person name="Samanta M."/>
            <person name="Samson G."/>
            <person name="Schroeder D.C."/>
            <person name="Segurens B."/>
            <person name="Strittmatter M."/>
            <person name="Tonon T."/>
            <person name="Tregear J.W."/>
            <person name="Valentin K."/>
            <person name="von Dassow P."/>
            <person name="Yamagishi T."/>
            <person name="Van de Peer Y."/>
            <person name="Wincker P."/>
        </authorList>
    </citation>
    <scope>NUCLEOTIDE SEQUENCE [LARGE SCALE GENOMIC DNA]</scope>
    <source>
        <strain evidence="16">Ec32 / CCAP1310/4</strain>
    </source>
</reference>
<feature type="domain" description="Pyruvate carboxyltransferase" evidence="14">
    <location>
        <begin position="625"/>
        <end position="871"/>
    </location>
</feature>
<evidence type="ECO:0000313" key="15">
    <source>
        <dbReference type="EMBL" id="CBN77228.1"/>
    </source>
</evidence>
<dbReference type="PROSITE" id="PS50989">
    <property type="entry name" value="COA_CT_CTER"/>
    <property type="match status" value="1"/>
</dbReference>
<dbReference type="GO" id="GO:0005524">
    <property type="term" value="F:ATP binding"/>
    <property type="evidence" value="ECO:0007669"/>
    <property type="project" value="UniProtKB-KW"/>
</dbReference>
<dbReference type="InterPro" id="IPR003379">
    <property type="entry name" value="Carboxylase_cons_dom"/>
</dbReference>
<organism evidence="15 16">
    <name type="scientific">Ectocarpus siliculosus</name>
    <name type="common">Brown alga</name>
    <name type="synonym">Conferva siliculosa</name>
    <dbReference type="NCBI Taxonomy" id="2880"/>
    <lineage>
        <taxon>Eukaryota</taxon>
        <taxon>Sar</taxon>
        <taxon>Stramenopiles</taxon>
        <taxon>Ochrophyta</taxon>
        <taxon>PX clade</taxon>
        <taxon>Phaeophyceae</taxon>
        <taxon>Ectocarpales</taxon>
        <taxon>Ectocarpaceae</taxon>
        <taxon>Ectocarpus</taxon>
    </lineage>
</organism>
<dbReference type="CDD" id="cd07937">
    <property type="entry name" value="DRE_TIM_PC_TC_5S"/>
    <property type="match status" value="1"/>
</dbReference>
<protein>
    <recommendedName>
        <fullName evidence="1">acetyl-CoA carboxytransferase</fullName>
        <ecNumber evidence="1">2.1.3.15</ecNumber>
    </recommendedName>
</protein>
<dbReference type="GO" id="GO:0016743">
    <property type="term" value="F:carboxyl- or carbamoyltransferase activity"/>
    <property type="evidence" value="ECO:0007669"/>
    <property type="project" value="InterPro"/>
</dbReference>
<keyword evidence="7" id="KW-0275">Fatty acid biosynthesis</keyword>
<dbReference type="GO" id="GO:0004736">
    <property type="term" value="F:pyruvate carboxylase activity"/>
    <property type="evidence" value="ECO:0007669"/>
    <property type="project" value="UniProtKB-ARBA"/>
</dbReference>
<dbReference type="GO" id="GO:0009317">
    <property type="term" value="C:acetyl-CoA carboxylase complex"/>
    <property type="evidence" value="ECO:0007669"/>
    <property type="project" value="InterPro"/>
</dbReference>
<dbReference type="PROSITE" id="PS50991">
    <property type="entry name" value="PYR_CT"/>
    <property type="match status" value="1"/>
</dbReference>
<accession>D8LM14</accession>
<keyword evidence="16" id="KW-1185">Reference proteome</keyword>
<dbReference type="eggNOG" id="KOG0369">
    <property type="taxonomic scope" value="Eukaryota"/>
</dbReference>
<evidence type="ECO:0000256" key="1">
    <source>
        <dbReference type="ARBA" id="ARBA00011883"/>
    </source>
</evidence>
<dbReference type="Gene3D" id="3.90.226.10">
    <property type="entry name" value="2-enoyl-CoA Hydratase, Chain A, domain 1"/>
    <property type="match status" value="2"/>
</dbReference>
<keyword evidence="8" id="KW-0092">Biotin</keyword>
<dbReference type="UniPathway" id="UPA00655">
    <property type="reaction ID" value="UER00711"/>
</dbReference>
<evidence type="ECO:0000256" key="2">
    <source>
        <dbReference type="ARBA" id="ARBA00022516"/>
    </source>
</evidence>
<keyword evidence="5" id="KW-0067">ATP-binding</keyword>